<dbReference type="PANTHER" id="PTHR11699">
    <property type="entry name" value="ALDEHYDE DEHYDROGENASE-RELATED"/>
    <property type="match status" value="1"/>
</dbReference>
<sequence length="489" mass="51991">MGSNSDTACTDNVALSIKEANLLMQTAYDSQKLIAGLDQIKVDRIVEAMVEAGYKNARRLAVMAVEETKIGVAEDKEIKNRFATRNVHEYIKNMRTAGIIKEEPDKGVVEIASPMGVVVGIIPTTNPTSTILYKAIIAVKSRNSIVFSPHPRAIKCSLEAARLMEEAAVSAGAPKGLINCLSVTTREATDELMHHLKTSVILATGGSAMVKAAYSSGNPAYGVGPGNVPAFIERSADITDAIEKIISSKTFDNGTVCASEQAIVTEAIIAERVIDELKKQGGYFVSGADLAALENIVIQPNGGVNPKVVGQSPETIASLAGITIPEGTKVIVASLKGVGKDFPLSAEKLCPVLGLYIEKDWKEACERCFELLQYGGLGHSLVIHSKNEDIIREFAIKKPVFRILVNTPSSQGAIGYTTGVAPALTLGCGTLGGSITSDNVTPLHLINIKRLAYHLPEKTGKAAGKPSSFFYTKAEITRAIEELIKAGSK</sequence>
<dbReference type="InterPro" id="IPR015590">
    <property type="entry name" value="Aldehyde_DH_dom"/>
</dbReference>
<evidence type="ECO:0000256" key="1">
    <source>
        <dbReference type="ARBA" id="ARBA00023002"/>
    </source>
</evidence>
<dbReference type="Pfam" id="PF00171">
    <property type="entry name" value="Aldedh"/>
    <property type="match status" value="1"/>
</dbReference>
<protein>
    <submittedName>
        <fullName evidence="3">Acetaldehyde dehydrogenase</fullName>
    </submittedName>
</protein>
<evidence type="ECO:0000313" key="4">
    <source>
        <dbReference type="Proteomes" id="UP000253034"/>
    </source>
</evidence>
<dbReference type="SUPFAM" id="SSF53720">
    <property type="entry name" value="ALDH-like"/>
    <property type="match status" value="1"/>
</dbReference>
<dbReference type="GO" id="GO:0016620">
    <property type="term" value="F:oxidoreductase activity, acting on the aldehyde or oxo group of donors, NAD or NADP as acceptor"/>
    <property type="evidence" value="ECO:0007669"/>
    <property type="project" value="InterPro"/>
</dbReference>
<dbReference type="Gene3D" id="3.40.605.10">
    <property type="entry name" value="Aldehyde Dehydrogenase, Chain A, domain 1"/>
    <property type="match status" value="1"/>
</dbReference>
<dbReference type="InterPro" id="IPR013357">
    <property type="entry name" value="Acetaldehyde_DH_acetylating"/>
</dbReference>
<feature type="domain" description="Aldehyde dehydrogenase" evidence="2">
    <location>
        <begin position="18"/>
        <end position="280"/>
    </location>
</feature>
<dbReference type="RefSeq" id="WP_114297150.1">
    <property type="nucleotide sequence ID" value="NZ_QPJT01000006.1"/>
</dbReference>
<dbReference type="InterPro" id="IPR016161">
    <property type="entry name" value="Ald_DH/histidinol_DH"/>
</dbReference>
<gene>
    <name evidence="3" type="ORF">DFR58_106178</name>
</gene>
<keyword evidence="4" id="KW-1185">Reference proteome</keyword>
<dbReference type="InterPro" id="IPR016163">
    <property type="entry name" value="Ald_DH_C"/>
</dbReference>
<dbReference type="CDD" id="cd07122">
    <property type="entry name" value="ALDH_F20_ACDH"/>
    <property type="match status" value="1"/>
</dbReference>
<evidence type="ECO:0000259" key="2">
    <source>
        <dbReference type="Pfam" id="PF00171"/>
    </source>
</evidence>
<dbReference type="AlphaFoldDB" id="A0A369B8Z9"/>
<evidence type="ECO:0000313" key="3">
    <source>
        <dbReference type="EMBL" id="RCX18009.1"/>
    </source>
</evidence>
<dbReference type="OrthoDB" id="9804734at2"/>
<dbReference type="InterPro" id="IPR016162">
    <property type="entry name" value="Ald_DH_N"/>
</dbReference>
<comment type="caution">
    <text evidence="3">The sequence shown here is derived from an EMBL/GenBank/DDBJ whole genome shotgun (WGS) entry which is preliminary data.</text>
</comment>
<name>A0A369B8Z9_9FIRM</name>
<dbReference type="Proteomes" id="UP000253034">
    <property type="component" value="Unassembled WGS sequence"/>
</dbReference>
<keyword evidence="1" id="KW-0560">Oxidoreductase</keyword>
<dbReference type="NCBIfam" id="TIGR02518">
    <property type="entry name" value="EutH_ACDH"/>
    <property type="match status" value="1"/>
</dbReference>
<organism evidence="3 4">
    <name type="scientific">Anaerobacterium chartisolvens</name>
    <dbReference type="NCBI Taxonomy" id="1297424"/>
    <lineage>
        <taxon>Bacteria</taxon>
        <taxon>Bacillati</taxon>
        <taxon>Bacillota</taxon>
        <taxon>Clostridia</taxon>
        <taxon>Eubacteriales</taxon>
        <taxon>Oscillospiraceae</taxon>
        <taxon>Anaerobacterium</taxon>
    </lineage>
</organism>
<accession>A0A369B8Z9</accession>
<proteinExistence type="predicted"/>
<dbReference type="Gene3D" id="3.40.309.10">
    <property type="entry name" value="Aldehyde Dehydrogenase, Chain A, domain 2"/>
    <property type="match status" value="1"/>
</dbReference>
<reference evidence="3 4" key="1">
    <citation type="submission" date="2018-07" db="EMBL/GenBank/DDBJ databases">
        <title>Genomic Encyclopedia of Type Strains, Phase IV (KMG-IV): sequencing the most valuable type-strain genomes for metagenomic binning, comparative biology and taxonomic classification.</title>
        <authorList>
            <person name="Goeker M."/>
        </authorList>
    </citation>
    <scope>NUCLEOTIDE SEQUENCE [LARGE SCALE GENOMIC DNA]</scope>
    <source>
        <strain evidence="3 4">DSM 27016</strain>
    </source>
</reference>
<dbReference type="EMBL" id="QPJT01000006">
    <property type="protein sequence ID" value="RCX18009.1"/>
    <property type="molecule type" value="Genomic_DNA"/>
</dbReference>